<evidence type="ECO:0000313" key="2">
    <source>
        <dbReference type="EMBL" id="CAK0870866.1"/>
    </source>
</evidence>
<evidence type="ECO:0000313" key="3">
    <source>
        <dbReference type="Proteomes" id="UP001189429"/>
    </source>
</evidence>
<reference evidence="2" key="1">
    <citation type="submission" date="2023-10" db="EMBL/GenBank/DDBJ databases">
        <authorList>
            <person name="Chen Y."/>
            <person name="Shah S."/>
            <person name="Dougan E. K."/>
            <person name="Thang M."/>
            <person name="Chan C."/>
        </authorList>
    </citation>
    <scope>NUCLEOTIDE SEQUENCE [LARGE SCALE GENOMIC DNA]</scope>
</reference>
<keyword evidence="3" id="KW-1185">Reference proteome</keyword>
<evidence type="ECO:0000256" key="1">
    <source>
        <dbReference type="SAM" id="MobiDB-lite"/>
    </source>
</evidence>
<comment type="caution">
    <text evidence="2">The sequence shown here is derived from an EMBL/GenBank/DDBJ whole genome shotgun (WGS) entry which is preliminary data.</text>
</comment>
<dbReference type="EMBL" id="CAUYUJ010017008">
    <property type="protein sequence ID" value="CAK0870866.1"/>
    <property type="molecule type" value="Genomic_DNA"/>
</dbReference>
<gene>
    <name evidence="2" type="ORF">PCOR1329_LOCUS56851</name>
</gene>
<dbReference type="Proteomes" id="UP001189429">
    <property type="component" value="Unassembled WGS sequence"/>
</dbReference>
<feature type="compositionally biased region" description="Basic and acidic residues" evidence="1">
    <location>
        <begin position="178"/>
        <end position="195"/>
    </location>
</feature>
<name>A0ABN9VCQ7_9DINO</name>
<accession>A0ABN9VCQ7</accession>
<protein>
    <recommendedName>
        <fullName evidence="4">Hexosyltransferase</fullName>
    </recommendedName>
</protein>
<feature type="region of interest" description="Disordered" evidence="1">
    <location>
        <begin position="178"/>
        <end position="202"/>
    </location>
</feature>
<sequence>MARPPDSWLNALIFIKAWKVIQEETPALRHDWTVKVDPDAVFFPERLRYHVADHTPAEGEGESLYFANCDRAFIAGIGDHPAQLFGSMEVFSREALRVYLDGAARCQHELDWKGWGEDYFMSHCMDHLGVGRVDDFGMLSDKRCWIADCSDTWKVAFHDFKDEESWFDCWEKSIGENETREHAEAESSRQLDHRPPSVGAQG</sequence>
<evidence type="ECO:0008006" key="4">
    <source>
        <dbReference type="Google" id="ProtNLM"/>
    </source>
</evidence>
<proteinExistence type="predicted"/>
<organism evidence="2 3">
    <name type="scientific">Prorocentrum cordatum</name>
    <dbReference type="NCBI Taxonomy" id="2364126"/>
    <lineage>
        <taxon>Eukaryota</taxon>
        <taxon>Sar</taxon>
        <taxon>Alveolata</taxon>
        <taxon>Dinophyceae</taxon>
        <taxon>Prorocentrales</taxon>
        <taxon>Prorocentraceae</taxon>
        <taxon>Prorocentrum</taxon>
    </lineage>
</organism>